<dbReference type="Pfam" id="PF00732">
    <property type="entry name" value="GMC_oxred_N"/>
    <property type="match status" value="1"/>
</dbReference>
<feature type="non-terminal residue" evidence="7">
    <location>
        <position position="275"/>
    </location>
</feature>
<dbReference type="Proteomes" id="UP001265550">
    <property type="component" value="Unassembled WGS sequence"/>
</dbReference>
<evidence type="ECO:0000256" key="2">
    <source>
        <dbReference type="ARBA" id="ARBA00010790"/>
    </source>
</evidence>
<sequence length="275" mass="30690">MSFTHVVVGGGSAGCVLANRLSEDPQKNVALIEAGADFSPDETPEDILDTYAGRALGNRDYFWDLRVLRGDDVPHLDPQDRLPLRYEQARVIGGGSSINGQVALRGIPAEFDRWHQLGATGWDWAGVLPYFKKLEKDLDFDNPMHGQDGPIPIRRYFRSDWDQFTGAVARQWESEGYNYFEDLNGMWDDGFSPIPVSNNGKTRVSTAMGYLTSVVRSRSNLTILSRTEVKKLLIDPELRATGVLGRVNTNSDRGDLVGQSRAWRLRPHNSPPLST</sequence>
<proteinExistence type="inferred from homology"/>
<gene>
    <name evidence="7" type="ORF">J2X09_001340</name>
</gene>
<comment type="cofactor">
    <cofactor evidence="1">
        <name>FAD</name>
        <dbReference type="ChEBI" id="CHEBI:57692"/>
    </cofactor>
</comment>
<evidence type="ECO:0000259" key="6">
    <source>
        <dbReference type="PROSITE" id="PS00623"/>
    </source>
</evidence>
<organism evidence="7 8">
    <name type="scientific">Hydrogenophaga laconesensis</name>
    <dbReference type="NCBI Taxonomy" id="1805971"/>
    <lineage>
        <taxon>Bacteria</taxon>
        <taxon>Pseudomonadati</taxon>
        <taxon>Pseudomonadota</taxon>
        <taxon>Betaproteobacteria</taxon>
        <taxon>Burkholderiales</taxon>
        <taxon>Comamonadaceae</taxon>
        <taxon>Hydrogenophaga</taxon>
    </lineage>
</organism>
<reference evidence="7 8" key="1">
    <citation type="submission" date="2023-07" db="EMBL/GenBank/DDBJ databases">
        <title>Sorghum-associated microbial communities from plants grown in Nebraska, USA.</title>
        <authorList>
            <person name="Schachtman D."/>
        </authorList>
    </citation>
    <scope>NUCLEOTIDE SEQUENCE [LARGE SCALE GENOMIC DNA]</scope>
    <source>
        <strain evidence="7 8">BE240</strain>
    </source>
</reference>
<protein>
    <submittedName>
        <fullName evidence="7">Choline dehydrogenase-like flavoprotein</fullName>
    </submittedName>
</protein>
<evidence type="ECO:0000256" key="3">
    <source>
        <dbReference type="ARBA" id="ARBA00022630"/>
    </source>
</evidence>
<comment type="similarity">
    <text evidence="2 5">Belongs to the GMC oxidoreductase family.</text>
</comment>
<evidence type="ECO:0000256" key="5">
    <source>
        <dbReference type="RuleBase" id="RU003968"/>
    </source>
</evidence>
<keyword evidence="3 5" id="KW-0285">Flavoprotein</keyword>
<accession>A0ABU1V8F7</accession>
<keyword evidence="4 5" id="KW-0274">FAD</keyword>
<dbReference type="Gene3D" id="3.30.410.40">
    <property type="match status" value="1"/>
</dbReference>
<dbReference type="Gene3D" id="3.50.50.60">
    <property type="entry name" value="FAD/NAD(P)-binding domain"/>
    <property type="match status" value="1"/>
</dbReference>
<dbReference type="SUPFAM" id="SSF51905">
    <property type="entry name" value="FAD/NAD(P)-binding domain"/>
    <property type="match status" value="1"/>
</dbReference>
<dbReference type="InterPro" id="IPR012132">
    <property type="entry name" value="GMC_OxRdtase"/>
</dbReference>
<dbReference type="PANTHER" id="PTHR11552:SF147">
    <property type="entry name" value="CHOLINE DEHYDROGENASE, MITOCHONDRIAL"/>
    <property type="match status" value="1"/>
</dbReference>
<dbReference type="EMBL" id="JAVDWE010000003">
    <property type="protein sequence ID" value="MDR7093608.1"/>
    <property type="molecule type" value="Genomic_DNA"/>
</dbReference>
<dbReference type="InterPro" id="IPR000172">
    <property type="entry name" value="GMC_OxRdtase_N"/>
</dbReference>
<dbReference type="PANTHER" id="PTHR11552">
    <property type="entry name" value="GLUCOSE-METHANOL-CHOLINE GMC OXIDOREDUCTASE"/>
    <property type="match status" value="1"/>
</dbReference>
<feature type="domain" description="Glucose-methanol-choline oxidoreductase N-terminal" evidence="6">
    <location>
        <begin position="89"/>
        <end position="112"/>
    </location>
</feature>
<evidence type="ECO:0000313" key="7">
    <source>
        <dbReference type="EMBL" id="MDR7093608.1"/>
    </source>
</evidence>
<comment type="caution">
    <text evidence="7">The sequence shown here is derived from an EMBL/GenBank/DDBJ whole genome shotgun (WGS) entry which is preliminary data.</text>
</comment>
<dbReference type="RefSeq" id="WP_204732512.1">
    <property type="nucleotide sequence ID" value="NZ_JAVDWE010000003.1"/>
</dbReference>
<evidence type="ECO:0000256" key="4">
    <source>
        <dbReference type="ARBA" id="ARBA00022827"/>
    </source>
</evidence>
<evidence type="ECO:0000256" key="1">
    <source>
        <dbReference type="ARBA" id="ARBA00001974"/>
    </source>
</evidence>
<evidence type="ECO:0000313" key="8">
    <source>
        <dbReference type="Proteomes" id="UP001265550"/>
    </source>
</evidence>
<dbReference type="PROSITE" id="PS00623">
    <property type="entry name" value="GMC_OXRED_1"/>
    <property type="match status" value="1"/>
</dbReference>
<dbReference type="InterPro" id="IPR036188">
    <property type="entry name" value="FAD/NAD-bd_sf"/>
</dbReference>
<keyword evidence="8" id="KW-1185">Reference proteome</keyword>
<name>A0ABU1V8F7_9BURK</name>